<evidence type="ECO:0008006" key="4">
    <source>
        <dbReference type="Google" id="ProtNLM"/>
    </source>
</evidence>
<feature type="compositionally biased region" description="Basic and acidic residues" evidence="1">
    <location>
        <begin position="1"/>
        <end position="15"/>
    </location>
</feature>
<organism evidence="2 3">
    <name type="scientific">Vitis vinifera</name>
    <name type="common">Grape</name>
    <dbReference type="NCBI Taxonomy" id="29760"/>
    <lineage>
        <taxon>Eukaryota</taxon>
        <taxon>Viridiplantae</taxon>
        <taxon>Streptophyta</taxon>
        <taxon>Embryophyta</taxon>
        <taxon>Tracheophyta</taxon>
        <taxon>Spermatophyta</taxon>
        <taxon>Magnoliopsida</taxon>
        <taxon>eudicotyledons</taxon>
        <taxon>Gunneridae</taxon>
        <taxon>Pentapetalae</taxon>
        <taxon>rosids</taxon>
        <taxon>Vitales</taxon>
        <taxon>Vitaceae</taxon>
        <taxon>Viteae</taxon>
        <taxon>Vitis</taxon>
    </lineage>
</organism>
<accession>A0A438CW10</accession>
<comment type="caution">
    <text evidence="2">The sequence shown here is derived from an EMBL/GenBank/DDBJ whole genome shotgun (WGS) entry which is preliminary data.</text>
</comment>
<sequence length="415" mass="45865">MGERERAKEGERECAGDCNGEEGDEGSAPRRRRKECKFSVESKEFEIIGDERKGKLQVLMWRRREGLSHGMGKGVEGTGPNILYVTRDKQRGGVYPARGLSILRGNTSASSSREAERKSGGRKGYGENCWGEFIRNNSKTRFVGQSKRDAVKVKREDSMGLLKKLEHCVVASRRSNVGEEDDLEKLGQRWAKSWELKVGQNLSEGRGGARPSVLEVVVEEEVYEIALWWECRPVIRRSSRQADGRCVERGWGGLLGWVVSNEGRGPIVPSWTQSGAVHPLSPNATKGVKRGRWAWAEEWSNGIKKKGVALSPDAGPSCRPDESVRSVDTREGPSSSSAGQDQNISQKDLLLTGPDPGKTHAPEPFVAWETEDLRKLNGVVRISETDKALEEESTRYGKGLGLGGKGFWGFLISTL</sequence>
<evidence type="ECO:0000313" key="2">
    <source>
        <dbReference type="EMBL" id="RVW27382.1"/>
    </source>
</evidence>
<gene>
    <name evidence="2" type="ORF">CK203_106996</name>
</gene>
<feature type="region of interest" description="Disordered" evidence="1">
    <location>
        <begin position="306"/>
        <end position="365"/>
    </location>
</feature>
<dbReference type="EMBL" id="QGNW01001953">
    <property type="protein sequence ID" value="RVW27382.1"/>
    <property type="molecule type" value="Genomic_DNA"/>
</dbReference>
<name>A0A438CW10_VITVI</name>
<feature type="compositionally biased region" description="Basic and acidic residues" evidence="1">
    <location>
        <begin position="319"/>
        <end position="331"/>
    </location>
</feature>
<reference evidence="2 3" key="1">
    <citation type="journal article" date="2018" name="PLoS Genet.">
        <title>Population sequencing reveals clonal diversity and ancestral inbreeding in the grapevine cultivar Chardonnay.</title>
        <authorList>
            <person name="Roach M.J."/>
            <person name="Johnson D.L."/>
            <person name="Bohlmann J."/>
            <person name="van Vuuren H.J."/>
            <person name="Jones S.J."/>
            <person name="Pretorius I.S."/>
            <person name="Schmidt S.A."/>
            <person name="Borneman A.R."/>
        </authorList>
    </citation>
    <scope>NUCLEOTIDE SEQUENCE [LARGE SCALE GENOMIC DNA]</scope>
    <source>
        <strain evidence="3">cv. Chardonnay</strain>
        <tissue evidence="2">Leaf</tissue>
    </source>
</reference>
<dbReference type="Proteomes" id="UP000288805">
    <property type="component" value="Unassembled WGS sequence"/>
</dbReference>
<evidence type="ECO:0000256" key="1">
    <source>
        <dbReference type="SAM" id="MobiDB-lite"/>
    </source>
</evidence>
<evidence type="ECO:0000313" key="3">
    <source>
        <dbReference type="Proteomes" id="UP000288805"/>
    </source>
</evidence>
<dbReference type="AlphaFoldDB" id="A0A438CW10"/>
<feature type="region of interest" description="Disordered" evidence="1">
    <location>
        <begin position="1"/>
        <end position="35"/>
    </location>
</feature>
<protein>
    <recommendedName>
        <fullName evidence="4">DUF4283 domain-containing protein</fullName>
    </recommendedName>
</protein>
<feature type="compositionally biased region" description="Polar residues" evidence="1">
    <location>
        <begin position="332"/>
        <end position="346"/>
    </location>
</feature>
<proteinExistence type="predicted"/>